<dbReference type="InterPro" id="IPR004045">
    <property type="entry name" value="Glutathione_S-Trfase_N"/>
</dbReference>
<dbReference type="InterPro" id="IPR034333">
    <property type="entry name" value="GST_Zeta_N"/>
</dbReference>
<dbReference type="EC" id="5.2.1.2" evidence="4"/>
<dbReference type="GO" id="GO:0006749">
    <property type="term" value="P:glutathione metabolic process"/>
    <property type="evidence" value="ECO:0007669"/>
    <property type="project" value="TreeGrafter"/>
</dbReference>
<evidence type="ECO:0000256" key="1">
    <source>
        <dbReference type="ARBA" id="ARBA00010007"/>
    </source>
</evidence>
<dbReference type="SFLD" id="SFLDS00019">
    <property type="entry name" value="Glutathione_Transferase_(cytos"/>
    <property type="match status" value="1"/>
</dbReference>
<proteinExistence type="inferred from homology"/>
<dbReference type="GO" id="GO:0016034">
    <property type="term" value="F:maleylacetoacetate isomerase activity"/>
    <property type="evidence" value="ECO:0007669"/>
    <property type="project" value="UniProtKB-EC"/>
</dbReference>
<dbReference type="InterPro" id="IPR005955">
    <property type="entry name" value="GST_Zeta"/>
</dbReference>
<reference evidence="4 5" key="1">
    <citation type="submission" date="2019-06" db="EMBL/GenBank/DDBJ databases">
        <title>Metagenome assembled Genome of Spiribacter salinus SL48-SHIP from the microbial mat of Salt Lake 48 (Novosibirsk region, Russia).</title>
        <authorList>
            <person name="Shipova A."/>
            <person name="Rozanov A.S."/>
            <person name="Bryanskaya A.V."/>
            <person name="Peltek S.E."/>
        </authorList>
    </citation>
    <scope>NUCLEOTIDE SEQUENCE [LARGE SCALE GENOMIC DNA]</scope>
    <source>
        <strain evidence="4">SL48-SHIP-2</strain>
    </source>
</reference>
<dbReference type="InterPro" id="IPR010987">
    <property type="entry name" value="Glutathione-S-Trfase_C-like"/>
</dbReference>
<comment type="caution">
    <text evidence="4">The sequence shown here is derived from an EMBL/GenBank/DDBJ whole genome shotgun (WGS) entry which is preliminary data.</text>
</comment>
<dbReference type="InterPro" id="IPR036249">
    <property type="entry name" value="Thioredoxin-like_sf"/>
</dbReference>
<feature type="domain" description="GST N-terminal" evidence="2">
    <location>
        <begin position="1"/>
        <end position="83"/>
    </location>
</feature>
<dbReference type="PANTHER" id="PTHR42673">
    <property type="entry name" value="MALEYLACETOACETATE ISOMERASE"/>
    <property type="match status" value="1"/>
</dbReference>
<dbReference type="CDD" id="cd03191">
    <property type="entry name" value="GST_C_Zeta"/>
    <property type="match status" value="1"/>
</dbReference>
<dbReference type="Gene3D" id="1.20.1050.10">
    <property type="match status" value="1"/>
</dbReference>
<dbReference type="AlphaFoldDB" id="A0A540VQU3"/>
<dbReference type="SFLD" id="SFLDG00358">
    <property type="entry name" value="Main_(cytGST)"/>
    <property type="match status" value="1"/>
</dbReference>
<dbReference type="InterPro" id="IPR036282">
    <property type="entry name" value="Glutathione-S-Trfase_C_sf"/>
</dbReference>
<dbReference type="GO" id="GO:0004364">
    <property type="term" value="F:glutathione transferase activity"/>
    <property type="evidence" value="ECO:0007669"/>
    <property type="project" value="TreeGrafter"/>
</dbReference>
<evidence type="ECO:0000259" key="3">
    <source>
        <dbReference type="PROSITE" id="PS50405"/>
    </source>
</evidence>
<keyword evidence="4" id="KW-0413">Isomerase</keyword>
<sequence length="213" mass="24163">MYTLFGYWRSSASYRLRIALNLKGLSYSQEAVHLVRDGGEQHQASFRARNPHGLVPVLRADDQNLTQSLAILEFLEERHPAPPLLPDTAVERAWARAAAQTLACEIHPLNNLRVLKYLVTELGASEETKLGWYRHWVEQGLAVVESHLAQLPGDFSLGEWPGYLEACLVPQVYNARRFQCELSQCPTVVELDRRCNELDAFREAAPERQPDAE</sequence>
<dbReference type="PANTHER" id="PTHR42673:SF21">
    <property type="entry name" value="GLUTATHIONE S-TRANSFERASE YFCF"/>
    <property type="match status" value="1"/>
</dbReference>
<name>A0A540VQU3_9GAMM</name>
<dbReference type="PROSITE" id="PS50404">
    <property type="entry name" value="GST_NTER"/>
    <property type="match status" value="1"/>
</dbReference>
<dbReference type="Pfam" id="PF13417">
    <property type="entry name" value="GST_N_3"/>
    <property type="match status" value="1"/>
</dbReference>
<evidence type="ECO:0000259" key="2">
    <source>
        <dbReference type="PROSITE" id="PS50404"/>
    </source>
</evidence>
<evidence type="ECO:0000313" key="4">
    <source>
        <dbReference type="EMBL" id="TQE99135.1"/>
    </source>
</evidence>
<dbReference type="PROSITE" id="PS50405">
    <property type="entry name" value="GST_CTER"/>
    <property type="match status" value="1"/>
</dbReference>
<dbReference type="SUPFAM" id="SSF47616">
    <property type="entry name" value="GST C-terminal domain-like"/>
    <property type="match status" value="1"/>
</dbReference>
<dbReference type="CDD" id="cd03042">
    <property type="entry name" value="GST_N_Zeta"/>
    <property type="match status" value="1"/>
</dbReference>
<dbReference type="InterPro" id="IPR040079">
    <property type="entry name" value="Glutathione_S-Trfase"/>
</dbReference>
<dbReference type="Gene3D" id="3.40.30.10">
    <property type="entry name" value="Glutaredoxin"/>
    <property type="match status" value="1"/>
</dbReference>
<dbReference type="Proteomes" id="UP000315400">
    <property type="component" value="Unassembled WGS sequence"/>
</dbReference>
<protein>
    <submittedName>
        <fullName evidence="4">Maleylacetoacetate isomerase</fullName>
        <ecNumber evidence="4">5.2.1.2</ecNumber>
    </submittedName>
</protein>
<dbReference type="InterPro" id="IPR034330">
    <property type="entry name" value="GST_Zeta_C"/>
</dbReference>
<accession>A0A540VQU3</accession>
<comment type="similarity">
    <text evidence="1">Belongs to the GST superfamily. Zeta family.</text>
</comment>
<dbReference type="GO" id="GO:0005737">
    <property type="term" value="C:cytoplasm"/>
    <property type="evidence" value="ECO:0007669"/>
    <property type="project" value="InterPro"/>
</dbReference>
<organism evidence="4 5">
    <name type="scientific">Spiribacter salinus</name>
    <dbReference type="NCBI Taxonomy" id="1335746"/>
    <lineage>
        <taxon>Bacteria</taxon>
        <taxon>Pseudomonadati</taxon>
        <taxon>Pseudomonadota</taxon>
        <taxon>Gammaproteobacteria</taxon>
        <taxon>Chromatiales</taxon>
        <taxon>Ectothiorhodospiraceae</taxon>
        <taxon>Spiribacter</taxon>
    </lineage>
</organism>
<dbReference type="SUPFAM" id="SSF52833">
    <property type="entry name" value="Thioredoxin-like"/>
    <property type="match status" value="1"/>
</dbReference>
<feature type="domain" description="GST C-terminal" evidence="3">
    <location>
        <begin position="88"/>
        <end position="213"/>
    </location>
</feature>
<gene>
    <name evidence="4" type="primary">maiA</name>
    <name evidence="4" type="ORF">FKY71_10175</name>
</gene>
<dbReference type="NCBIfam" id="TIGR01262">
    <property type="entry name" value="maiA"/>
    <property type="match status" value="1"/>
</dbReference>
<dbReference type="EMBL" id="VIFK01000089">
    <property type="protein sequence ID" value="TQE99135.1"/>
    <property type="molecule type" value="Genomic_DNA"/>
</dbReference>
<dbReference type="GO" id="GO:0006559">
    <property type="term" value="P:L-phenylalanine catabolic process"/>
    <property type="evidence" value="ECO:0007669"/>
    <property type="project" value="TreeGrafter"/>
</dbReference>
<evidence type="ECO:0000313" key="5">
    <source>
        <dbReference type="Proteomes" id="UP000315400"/>
    </source>
</evidence>